<accession>A0ABM1ZBY3</accession>
<proteinExistence type="predicted"/>
<dbReference type="InterPro" id="IPR023416">
    <property type="entry name" value="Transthyretin/HIU_hydrolase_d"/>
</dbReference>
<reference evidence="3" key="2">
    <citation type="submission" date="2025-05" db="UniProtKB">
        <authorList>
            <consortium name="EnsemblMetazoa"/>
        </authorList>
    </citation>
    <scope>IDENTIFICATION</scope>
    <source>
        <strain evidence="3">Foshan</strain>
    </source>
</reference>
<evidence type="ECO:0000256" key="1">
    <source>
        <dbReference type="SAM" id="MobiDB-lite"/>
    </source>
</evidence>
<protein>
    <recommendedName>
        <fullName evidence="2">Transthyretin/hydroxyisourate hydrolase domain-containing protein</fullName>
    </recommendedName>
</protein>
<evidence type="ECO:0000313" key="3">
    <source>
        <dbReference type="EnsemblMetazoa" id="AALFPA23_017034.P24860"/>
    </source>
</evidence>
<organism evidence="3 4">
    <name type="scientific">Aedes albopictus</name>
    <name type="common">Asian tiger mosquito</name>
    <name type="synonym">Stegomyia albopicta</name>
    <dbReference type="NCBI Taxonomy" id="7160"/>
    <lineage>
        <taxon>Eukaryota</taxon>
        <taxon>Metazoa</taxon>
        <taxon>Ecdysozoa</taxon>
        <taxon>Arthropoda</taxon>
        <taxon>Hexapoda</taxon>
        <taxon>Insecta</taxon>
        <taxon>Pterygota</taxon>
        <taxon>Neoptera</taxon>
        <taxon>Endopterygota</taxon>
        <taxon>Diptera</taxon>
        <taxon>Nematocera</taxon>
        <taxon>Culicoidea</taxon>
        <taxon>Culicidae</taxon>
        <taxon>Culicinae</taxon>
        <taxon>Aedini</taxon>
        <taxon>Aedes</taxon>
        <taxon>Stegomyia</taxon>
    </lineage>
</organism>
<keyword evidence="4" id="KW-1185">Reference proteome</keyword>
<dbReference type="Proteomes" id="UP000069940">
    <property type="component" value="Unassembled WGS sequence"/>
</dbReference>
<feature type="domain" description="Transthyretin/hydroxyisourate hydrolase" evidence="2">
    <location>
        <begin position="3"/>
        <end position="114"/>
    </location>
</feature>
<dbReference type="SUPFAM" id="SSF49472">
    <property type="entry name" value="Transthyretin (synonym: prealbumin)"/>
    <property type="match status" value="1"/>
</dbReference>
<dbReference type="RefSeq" id="XP_019559877.3">
    <property type="nucleotide sequence ID" value="XM_019704332.3"/>
</dbReference>
<feature type="region of interest" description="Disordered" evidence="1">
    <location>
        <begin position="47"/>
        <end position="67"/>
    </location>
</feature>
<dbReference type="EnsemblMetazoa" id="AALFPA23_017034.R24860">
    <property type="protein sequence ID" value="AALFPA23_017034.P24860"/>
    <property type="gene ID" value="AALFPA23_017034"/>
</dbReference>
<sequence length="122" mass="13484">MSISVDIFDASTKKPAVNLKISLCRARGIASNGVVMSWDKLDEGVTDSKGHYKASSSGGDEGSTPFGNGQYKLTFKIGQYYEQLGTRSSHPYDEMRFEINDESRDFHSKLKLNPTAGLVRDE</sequence>
<evidence type="ECO:0000313" key="4">
    <source>
        <dbReference type="Proteomes" id="UP000069940"/>
    </source>
</evidence>
<name>A0ABM1ZBY3_AEDAL</name>
<evidence type="ECO:0000259" key="2">
    <source>
        <dbReference type="Pfam" id="PF00576"/>
    </source>
</evidence>
<dbReference type="GeneID" id="109428545"/>
<dbReference type="InterPro" id="IPR036817">
    <property type="entry name" value="Transthyretin/HIU_hydrolase_sf"/>
</dbReference>
<dbReference type="Gene3D" id="2.60.40.180">
    <property type="entry name" value="Transthyretin/hydroxyisourate hydrolase domain"/>
    <property type="match status" value="1"/>
</dbReference>
<reference evidence="4" key="1">
    <citation type="journal article" date="2015" name="Proc. Natl. Acad. Sci. U.S.A.">
        <title>Genome sequence of the Asian Tiger mosquito, Aedes albopictus, reveals insights into its biology, genetics, and evolution.</title>
        <authorList>
            <person name="Chen X.G."/>
            <person name="Jiang X."/>
            <person name="Gu J."/>
            <person name="Xu M."/>
            <person name="Wu Y."/>
            <person name="Deng Y."/>
            <person name="Zhang C."/>
            <person name="Bonizzoni M."/>
            <person name="Dermauw W."/>
            <person name="Vontas J."/>
            <person name="Armbruster P."/>
            <person name="Huang X."/>
            <person name="Yang Y."/>
            <person name="Zhang H."/>
            <person name="He W."/>
            <person name="Peng H."/>
            <person name="Liu Y."/>
            <person name="Wu K."/>
            <person name="Chen J."/>
            <person name="Lirakis M."/>
            <person name="Topalis P."/>
            <person name="Van Leeuwen T."/>
            <person name="Hall A.B."/>
            <person name="Jiang X."/>
            <person name="Thorpe C."/>
            <person name="Mueller R.L."/>
            <person name="Sun C."/>
            <person name="Waterhouse R.M."/>
            <person name="Yan G."/>
            <person name="Tu Z.J."/>
            <person name="Fang X."/>
            <person name="James A.A."/>
        </authorList>
    </citation>
    <scope>NUCLEOTIDE SEQUENCE [LARGE SCALE GENOMIC DNA]</scope>
    <source>
        <strain evidence="4">Foshan</strain>
    </source>
</reference>
<dbReference type="Pfam" id="PF00576">
    <property type="entry name" value="Transthyretin"/>
    <property type="match status" value="1"/>
</dbReference>
<dbReference type="PANTHER" id="PTHR10395">
    <property type="entry name" value="URICASE AND TRANSTHYRETIN-RELATED"/>
    <property type="match status" value="1"/>
</dbReference>
<dbReference type="PANTHER" id="PTHR10395:SF7">
    <property type="entry name" value="5-HYDROXYISOURATE HYDROLASE"/>
    <property type="match status" value="1"/>
</dbReference>